<evidence type="ECO:0000256" key="20">
    <source>
        <dbReference type="ARBA" id="ARBA00029908"/>
    </source>
</evidence>
<dbReference type="AlphaFoldDB" id="A0A4U1CXR7"/>
<dbReference type="PANTHER" id="PTHR30181">
    <property type="entry name" value="MANNITOL PERMEASE IIC COMPONENT"/>
    <property type="match status" value="1"/>
</dbReference>
<dbReference type="Pfam" id="PF00359">
    <property type="entry name" value="PTS_EIIA_2"/>
    <property type="match status" value="1"/>
</dbReference>
<keyword evidence="10" id="KW-1003">Cell membrane</keyword>
<dbReference type="SUPFAM" id="SSF52794">
    <property type="entry name" value="PTS system IIB component-like"/>
    <property type="match status" value="1"/>
</dbReference>
<protein>
    <recommendedName>
        <fullName evidence="6">Mannitol-specific phosphotransferase enzyme IIA component</fullName>
        <ecNumber evidence="5">2.7.1.197</ecNumber>
    </recommendedName>
    <alternativeName>
        <fullName evidence="22">EIIA</fullName>
    </alternativeName>
    <alternativeName>
        <fullName evidence="24">EIICB-Mtl</fullName>
    </alternativeName>
    <alternativeName>
        <fullName evidence="21">EIICBA-Mtl</fullName>
    </alternativeName>
    <alternativeName>
        <fullName evidence="23">EIII</fullName>
    </alternativeName>
    <alternativeName>
        <fullName evidence="20">PTS system mannitol-specific EIIA component</fullName>
    </alternativeName>
    <alternativeName>
        <fullName evidence="8">PTS system mannitol-specific EIICB component</fullName>
    </alternativeName>
    <alternativeName>
        <fullName evidence="7">PTS system mannitol-specific EIICBA component</fullName>
    </alternativeName>
</protein>
<evidence type="ECO:0000256" key="1">
    <source>
        <dbReference type="ARBA" id="ARBA00001655"/>
    </source>
</evidence>
<dbReference type="FunFam" id="3.40.50.2300:FF:000047">
    <property type="entry name" value="PTS system mannitol-specific transporter subunit IICBA"/>
    <property type="match status" value="1"/>
</dbReference>
<feature type="domain" description="PTS EIIC type-2" evidence="28">
    <location>
        <begin position="13"/>
        <end position="335"/>
    </location>
</feature>
<evidence type="ECO:0000256" key="14">
    <source>
        <dbReference type="ARBA" id="ARBA00022679"/>
    </source>
</evidence>
<dbReference type="EMBL" id="SWBM01000010">
    <property type="protein sequence ID" value="TKC14320.1"/>
    <property type="molecule type" value="Genomic_DNA"/>
</dbReference>
<evidence type="ECO:0000256" key="17">
    <source>
        <dbReference type="ARBA" id="ARBA00022777"/>
    </source>
</evidence>
<dbReference type="Gene3D" id="3.40.50.2300">
    <property type="match status" value="1"/>
</dbReference>
<dbReference type="EC" id="2.7.1.197" evidence="5"/>
<dbReference type="InterPro" id="IPR036095">
    <property type="entry name" value="PTS_EIIB-like_sf"/>
</dbReference>
<keyword evidence="17" id="KW-0418">Kinase</keyword>
<evidence type="ECO:0000256" key="4">
    <source>
        <dbReference type="ARBA" id="ARBA00011738"/>
    </source>
</evidence>
<keyword evidence="13" id="KW-0762">Sugar transport</keyword>
<dbReference type="Pfam" id="PF02378">
    <property type="entry name" value="PTS_EIIC"/>
    <property type="match status" value="1"/>
</dbReference>
<evidence type="ECO:0000256" key="2">
    <source>
        <dbReference type="ARBA" id="ARBA00002434"/>
    </source>
</evidence>
<feature type="transmembrane region" description="Helical" evidence="25">
    <location>
        <begin position="133"/>
        <end position="155"/>
    </location>
</feature>
<evidence type="ECO:0000256" key="13">
    <source>
        <dbReference type="ARBA" id="ARBA00022597"/>
    </source>
</evidence>
<dbReference type="CDD" id="cd05567">
    <property type="entry name" value="PTS_IIB_mannitol"/>
    <property type="match status" value="1"/>
</dbReference>
<keyword evidence="18 25" id="KW-1133">Transmembrane helix</keyword>
<evidence type="ECO:0000256" key="22">
    <source>
        <dbReference type="ARBA" id="ARBA00030956"/>
    </source>
</evidence>
<evidence type="ECO:0000313" key="30">
    <source>
        <dbReference type="Proteomes" id="UP000307756"/>
    </source>
</evidence>
<keyword evidence="15" id="KW-0598">Phosphotransferase system</keyword>
<evidence type="ECO:0000256" key="12">
    <source>
        <dbReference type="ARBA" id="ARBA00022553"/>
    </source>
</evidence>
<evidence type="ECO:0000256" key="11">
    <source>
        <dbReference type="ARBA" id="ARBA00022519"/>
    </source>
</evidence>
<dbReference type="InterPro" id="IPR003501">
    <property type="entry name" value="PTS_EIIB_2/3"/>
</dbReference>
<dbReference type="InterPro" id="IPR050893">
    <property type="entry name" value="Sugar_PTS"/>
</dbReference>
<dbReference type="CDD" id="cd00211">
    <property type="entry name" value="PTS_IIA_fru"/>
    <property type="match status" value="1"/>
</dbReference>
<evidence type="ECO:0000256" key="8">
    <source>
        <dbReference type="ARBA" id="ARBA00021825"/>
    </source>
</evidence>
<dbReference type="InterPro" id="IPR003352">
    <property type="entry name" value="PTS_EIIC"/>
</dbReference>
<dbReference type="Gene3D" id="3.40.930.10">
    <property type="entry name" value="Mannitol-specific EII, Chain A"/>
    <property type="match status" value="1"/>
</dbReference>
<dbReference type="SUPFAM" id="SSF55804">
    <property type="entry name" value="Phoshotransferase/anion transport protein"/>
    <property type="match status" value="1"/>
</dbReference>
<comment type="subcellular location">
    <subcellularLocation>
        <location evidence="3">Cell inner membrane</location>
        <topology evidence="3">Multi-pass membrane protein</topology>
    </subcellularLocation>
</comment>
<keyword evidence="11" id="KW-0997">Cell inner membrane</keyword>
<proteinExistence type="predicted"/>
<dbReference type="PROSITE" id="PS51094">
    <property type="entry name" value="PTS_EIIA_TYPE_2"/>
    <property type="match status" value="1"/>
</dbReference>
<evidence type="ECO:0000259" key="27">
    <source>
        <dbReference type="PROSITE" id="PS51099"/>
    </source>
</evidence>
<dbReference type="GO" id="GO:0090563">
    <property type="term" value="F:protein-phosphocysteine-sugar phosphotransferase activity"/>
    <property type="evidence" value="ECO:0007669"/>
    <property type="project" value="TreeGrafter"/>
</dbReference>
<keyword evidence="19 25" id="KW-0472">Membrane</keyword>
<evidence type="ECO:0000256" key="3">
    <source>
        <dbReference type="ARBA" id="ARBA00004429"/>
    </source>
</evidence>
<evidence type="ECO:0000256" key="24">
    <source>
        <dbReference type="ARBA" id="ARBA00033349"/>
    </source>
</evidence>
<feature type="domain" description="PTS EIIB type-2" evidence="27">
    <location>
        <begin position="380"/>
        <end position="474"/>
    </location>
</feature>
<evidence type="ECO:0000256" key="18">
    <source>
        <dbReference type="ARBA" id="ARBA00022989"/>
    </source>
</evidence>
<evidence type="ECO:0000259" key="28">
    <source>
        <dbReference type="PROSITE" id="PS51104"/>
    </source>
</evidence>
<dbReference type="PANTHER" id="PTHR30181:SF2">
    <property type="entry name" value="PTS SYSTEM MANNITOL-SPECIFIC EIICBA COMPONENT"/>
    <property type="match status" value="1"/>
</dbReference>
<evidence type="ECO:0000256" key="15">
    <source>
        <dbReference type="ARBA" id="ARBA00022683"/>
    </source>
</evidence>
<dbReference type="GO" id="GO:0016301">
    <property type="term" value="F:kinase activity"/>
    <property type="evidence" value="ECO:0007669"/>
    <property type="project" value="UniProtKB-KW"/>
</dbReference>
<accession>A0A4U1CXR7</accession>
<dbReference type="PROSITE" id="PS00372">
    <property type="entry name" value="PTS_EIIA_TYPE_2_HIS"/>
    <property type="match status" value="1"/>
</dbReference>
<keyword evidence="16 25" id="KW-0812">Transmembrane</keyword>
<dbReference type="GO" id="GO:0022872">
    <property type="term" value="F:protein-N(PI)-phosphohistidine-mannitol phosphotransferase system transmembrane transporter activity"/>
    <property type="evidence" value="ECO:0007669"/>
    <property type="project" value="InterPro"/>
</dbReference>
<dbReference type="InterPro" id="IPR013011">
    <property type="entry name" value="PTS_EIIB_2"/>
</dbReference>
<keyword evidence="14" id="KW-0808">Transferase</keyword>
<comment type="catalytic activity">
    <reaction evidence="1">
        <text>D-mannitol(out) + N(pros)-phospho-L-histidyl-[protein] = D-mannitol 1-phosphate(in) + L-histidyl-[protein]</text>
        <dbReference type="Rhea" id="RHEA:33363"/>
        <dbReference type="Rhea" id="RHEA-COMP:9745"/>
        <dbReference type="Rhea" id="RHEA-COMP:9746"/>
        <dbReference type="ChEBI" id="CHEBI:16899"/>
        <dbReference type="ChEBI" id="CHEBI:29979"/>
        <dbReference type="ChEBI" id="CHEBI:61381"/>
        <dbReference type="ChEBI" id="CHEBI:64837"/>
        <dbReference type="EC" id="2.7.1.197"/>
    </reaction>
</comment>
<keyword evidence="30" id="KW-1185">Reference proteome</keyword>
<name>A0A4U1CXR7_9BACI</name>
<evidence type="ECO:0000256" key="5">
    <source>
        <dbReference type="ARBA" id="ARBA00011909"/>
    </source>
</evidence>
<dbReference type="InterPro" id="IPR013014">
    <property type="entry name" value="PTS_EIIC_2"/>
</dbReference>
<dbReference type="RefSeq" id="WP_136833702.1">
    <property type="nucleotide sequence ID" value="NZ_SWBM01000010.1"/>
</dbReference>
<dbReference type="PROSITE" id="PS51099">
    <property type="entry name" value="PTS_EIIB_TYPE_2"/>
    <property type="match status" value="1"/>
</dbReference>
<dbReference type="Proteomes" id="UP000307756">
    <property type="component" value="Unassembled WGS sequence"/>
</dbReference>
<keyword evidence="12" id="KW-0597">Phosphoprotein</keyword>
<gene>
    <name evidence="29" type="ORF">FA727_22475</name>
</gene>
<dbReference type="InterPro" id="IPR004718">
    <property type="entry name" value="PTS_IIC_mtl"/>
</dbReference>
<feature type="transmembrane region" description="Helical" evidence="25">
    <location>
        <begin position="269"/>
        <end position="294"/>
    </location>
</feature>
<organism evidence="29 30">
    <name type="scientific">Robertmurraya kyonggiensis</name>
    <dbReference type="NCBI Taxonomy" id="1037680"/>
    <lineage>
        <taxon>Bacteria</taxon>
        <taxon>Bacillati</taxon>
        <taxon>Bacillota</taxon>
        <taxon>Bacilli</taxon>
        <taxon>Bacillales</taxon>
        <taxon>Bacillaceae</taxon>
        <taxon>Robertmurraya</taxon>
    </lineage>
</organism>
<evidence type="ECO:0000256" key="6">
    <source>
        <dbReference type="ARBA" id="ARBA00014783"/>
    </source>
</evidence>
<dbReference type="PROSITE" id="PS51104">
    <property type="entry name" value="PTS_EIIC_TYPE_2"/>
    <property type="match status" value="1"/>
</dbReference>
<feature type="transmembrane region" description="Helical" evidence="25">
    <location>
        <begin position="21"/>
        <end position="44"/>
    </location>
</feature>
<comment type="function">
    <text evidence="2">The phosphoenolpyruvate-dependent sugar phosphotransferase system (sugar PTS), a major carbohydrate active transport system, catalyzes the phosphorylation of incoming sugar substrates concomitantly with their translocation across the cell membrane. The enzyme II CmtAB PTS system is involved in D-mannitol transport.</text>
</comment>
<dbReference type="GO" id="GO:0009401">
    <property type="term" value="P:phosphoenolpyruvate-dependent sugar phosphotransferase system"/>
    <property type="evidence" value="ECO:0007669"/>
    <property type="project" value="UniProtKB-KW"/>
</dbReference>
<dbReference type="NCBIfam" id="NF011663">
    <property type="entry name" value="PRK15083.1"/>
    <property type="match status" value="1"/>
</dbReference>
<evidence type="ECO:0000256" key="9">
    <source>
        <dbReference type="ARBA" id="ARBA00022448"/>
    </source>
</evidence>
<reference evidence="29 30" key="1">
    <citation type="journal article" date="2011" name="J. Microbiol.">
        <title>Bacillus kyonggiensis sp. nov., isolated from soil of a lettuce field.</title>
        <authorList>
            <person name="Dong K."/>
            <person name="Lee S."/>
        </authorList>
    </citation>
    <scope>NUCLEOTIDE SEQUENCE [LARGE SCALE GENOMIC DNA]</scope>
    <source>
        <strain evidence="29 30">NB22</strain>
    </source>
</reference>
<dbReference type="GO" id="GO:0005886">
    <property type="term" value="C:plasma membrane"/>
    <property type="evidence" value="ECO:0007669"/>
    <property type="project" value="UniProtKB-SubCell"/>
</dbReference>
<evidence type="ECO:0000313" key="29">
    <source>
        <dbReference type="EMBL" id="TKC14320.1"/>
    </source>
</evidence>
<evidence type="ECO:0000256" key="21">
    <source>
        <dbReference type="ARBA" id="ARBA00030684"/>
    </source>
</evidence>
<dbReference type="InterPro" id="IPR002178">
    <property type="entry name" value="PTS_EIIA_type-2_dom"/>
</dbReference>
<dbReference type="Pfam" id="PF02302">
    <property type="entry name" value="PTS_IIB"/>
    <property type="match status" value="1"/>
</dbReference>
<feature type="transmembrane region" description="Helical" evidence="25">
    <location>
        <begin position="95"/>
        <end position="112"/>
    </location>
</feature>
<sequence>MSQSNIKVAVQKFGNFLSSMVMPNISAFIAWGLITALFIPTGFWPNESLANMVDPMVKYLLPIIIGYTGGKLVHDQRGAVVGAIATMGVIAGSEIPMFLGAMVMGPLGGWVIKMFDKWIEGKVRAGFEMLVNNFSAGILGAILAILSFLGIGPVISTFTDWLVAGVDWLVGTGLLPLTSILIEPAKVLFLNNAINHGVLSPIGVEQVKETGQSILFLLEANPGPGIGVLLAYMFFGKGAAKKSAPGAGIIHFFGGIHEIYFPYILMRPLLIVAVILGGMSGVFTLVMLGGGLFAPSSPGSILAITAVTPHHASAYIANFAGVIVAGVVSFIVSSFILKTGKQSEDDIEAATQKMQEMKGKKSSVAGALTENQGAMPDNVSKIIFACDAGMGSSAMGASLLRKKVKEAGINVNVTNTSISNLPADAQIVITQEELTPRARKQVPNAYHISVDNFLSSPEYDNLISKLQFPANSELHEIVDDAEEAGTDNVEQENHSDDLLRPENVFINKEFANKEEAIRFAGRALVDAGYVDESYIEAMIERDNMTSTYMGNDVAIPHGTEDAKKAVLKSGFTVLQIPNGVDFDGQKVRLVFGIAGKDGTHLEILSGIAVTCSDMENIEKLVSAKTAQEIIDILGKK</sequence>
<dbReference type="OrthoDB" id="9814222at2"/>
<evidence type="ECO:0000256" key="25">
    <source>
        <dbReference type="SAM" id="Phobius"/>
    </source>
</evidence>
<dbReference type="NCBIfam" id="TIGR00851">
    <property type="entry name" value="mtlA"/>
    <property type="match status" value="1"/>
</dbReference>
<feature type="transmembrane region" description="Helical" evidence="25">
    <location>
        <begin position="314"/>
        <end position="337"/>
    </location>
</feature>
<dbReference type="InterPro" id="IPR016152">
    <property type="entry name" value="PTrfase/Anion_transptr"/>
</dbReference>
<comment type="caution">
    <text evidence="29">The sequence shown here is derived from an EMBL/GenBank/DDBJ whole genome shotgun (WGS) entry which is preliminary data.</text>
</comment>
<comment type="subunit">
    <text evidence="4">Homodimer.</text>
</comment>
<evidence type="ECO:0000259" key="26">
    <source>
        <dbReference type="PROSITE" id="PS51094"/>
    </source>
</evidence>
<evidence type="ECO:0000256" key="16">
    <source>
        <dbReference type="ARBA" id="ARBA00022692"/>
    </source>
</evidence>
<feature type="transmembrane region" description="Helical" evidence="25">
    <location>
        <begin position="161"/>
        <end position="182"/>
    </location>
</feature>
<feature type="domain" description="PTS EIIA type-2" evidence="26">
    <location>
        <begin position="497"/>
        <end position="636"/>
    </location>
</feature>
<keyword evidence="9" id="KW-0813">Transport</keyword>
<evidence type="ECO:0000256" key="7">
    <source>
        <dbReference type="ARBA" id="ARBA00015039"/>
    </source>
</evidence>
<evidence type="ECO:0000256" key="23">
    <source>
        <dbReference type="ARBA" id="ARBA00030962"/>
    </source>
</evidence>
<evidence type="ECO:0000256" key="10">
    <source>
        <dbReference type="ARBA" id="ARBA00022475"/>
    </source>
</evidence>
<evidence type="ECO:0000256" key="19">
    <source>
        <dbReference type="ARBA" id="ARBA00023136"/>
    </source>
</evidence>
<dbReference type="InterPro" id="IPR029503">
    <property type="entry name" value="PTS_EIIB_mannitol"/>
</dbReference>